<dbReference type="InterPro" id="IPR010260">
    <property type="entry name" value="AlpA"/>
</dbReference>
<dbReference type="RefSeq" id="WP_377045963.1">
    <property type="nucleotide sequence ID" value="NZ_JBHLUN010000013.1"/>
</dbReference>
<dbReference type="Gene3D" id="1.10.238.160">
    <property type="match status" value="1"/>
</dbReference>
<keyword evidence="3" id="KW-1185">Reference proteome</keyword>
<organism evidence="2 3">
    <name type="scientific">Roseomonas elaeocarpi</name>
    <dbReference type="NCBI Taxonomy" id="907779"/>
    <lineage>
        <taxon>Bacteria</taxon>
        <taxon>Pseudomonadati</taxon>
        <taxon>Pseudomonadota</taxon>
        <taxon>Alphaproteobacteria</taxon>
        <taxon>Acetobacterales</taxon>
        <taxon>Roseomonadaceae</taxon>
        <taxon>Roseomonas</taxon>
    </lineage>
</organism>
<dbReference type="EMBL" id="JBHLUN010000013">
    <property type="protein sequence ID" value="MFC0410212.1"/>
    <property type="molecule type" value="Genomic_DNA"/>
</dbReference>
<sequence length="97" mass="10758">MPSDILNSDPYLRLAEVEREVGLGRSTIYRRMRDGTFPLARQLGGGSVRWPLSAIKAWKEEHPVGVLINPAAGAEVPGRLAPPVRRRRADQRTASSR</sequence>
<reference evidence="2 3" key="1">
    <citation type="submission" date="2024-09" db="EMBL/GenBank/DDBJ databases">
        <authorList>
            <person name="Sun Q."/>
            <person name="Mori K."/>
        </authorList>
    </citation>
    <scope>NUCLEOTIDE SEQUENCE [LARGE SCALE GENOMIC DNA]</scope>
    <source>
        <strain evidence="2 3">TBRC 5777</strain>
    </source>
</reference>
<dbReference type="SUPFAM" id="SSF46955">
    <property type="entry name" value="Putative DNA-binding domain"/>
    <property type="match status" value="1"/>
</dbReference>
<gene>
    <name evidence="2" type="ORF">ACFFGY_18320</name>
</gene>
<dbReference type="InterPro" id="IPR052931">
    <property type="entry name" value="Prophage_regulatory_activator"/>
</dbReference>
<evidence type="ECO:0000313" key="3">
    <source>
        <dbReference type="Proteomes" id="UP001589865"/>
    </source>
</evidence>
<dbReference type="InterPro" id="IPR009061">
    <property type="entry name" value="DNA-bd_dom_put_sf"/>
</dbReference>
<dbReference type="Proteomes" id="UP001589865">
    <property type="component" value="Unassembled WGS sequence"/>
</dbReference>
<dbReference type="PANTHER" id="PTHR36154:SF1">
    <property type="entry name" value="DNA-BINDING TRANSCRIPTIONAL ACTIVATOR ALPA"/>
    <property type="match status" value="1"/>
</dbReference>
<evidence type="ECO:0000256" key="1">
    <source>
        <dbReference type="SAM" id="MobiDB-lite"/>
    </source>
</evidence>
<accession>A0ABV6JWY0</accession>
<name>A0ABV6JWY0_9PROT</name>
<dbReference type="Pfam" id="PF05930">
    <property type="entry name" value="Phage_AlpA"/>
    <property type="match status" value="1"/>
</dbReference>
<dbReference type="PANTHER" id="PTHR36154">
    <property type="entry name" value="DNA-BINDING TRANSCRIPTIONAL ACTIVATOR ALPA"/>
    <property type="match status" value="1"/>
</dbReference>
<feature type="region of interest" description="Disordered" evidence="1">
    <location>
        <begin position="77"/>
        <end position="97"/>
    </location>
</feature>
<evidence type="ECO:0000313" key="2">
    <source>
        <dbReference type="EMBL" id="MFC0410212.1"/>
    </source>
</evidence>
<proteinExistence type="predicted"/>
<comment type="caution">
    <text evidence="2">The sequence shown here is derived from an EMBL/GenBank/DDBJ whole genome shotgun (WGS) entry which is preliminary data.</text>
</comment>
<protein>
    <submittedName>
        <fullName evidence="2">Helix-turn-helix transcriptional regulator</fullName>
    </submittedName>
</protein>